<comment type="similarity">
    <text evidence="3">Belongs to the telombin family.</text>
</comment>
<name>A0AAD4CVL1_ASPNN</name>
<dbReference type="CDD" id="cd04497">
    <property type="entry name" value="hPOT1_OB1_like"/>
    <property type="match status" value="1"/>
</dbReference>
<evidence type="ECO:0000256" key="7">
    <source>
        <dbReference type="ARBA" id="ARBA00023125"/>
    </source>
</evidence>
<feature type="domain" description="Telomeric single stranded DNA binding POT1/Cdc13" evidence="10">
    <location>
        <begin position="10"/>
        <end position="144"/>
    </location>
</feature>
<comment type="subcellular location">
    <subcellularLocation>
        <location evidence="2">Chromosome</location>
        <location evidence="2">Telomere</location>
    </subcellularLocation>
    <subcellularLocation>
        <location evidence="1">Nucleus</location>
    </subcellularLocation>
</comment>
<dbReference type="GO" id="GO:0032210">
    <property type="term" value="P:regulation of telomere maintenance via telomerase"/>
    <property type="evidence" value="ECO:0007669"/>
    <property type="project" value="TreeGrafter"/>
</dbReference>
<accession>A0AAD4CVL1</accession>
<dbReference type="GO" id="GO:0000783">
    <property type="term" value="C:nuclear telomere cap complex"/>
    <property type="evidence" value="ECO:0007669"/>
    <property type="project" value="TreeGrafter"/>
</dbReference>
<dbReference type="EMBL" id="VCAU01000012">
    <property type="protein sequence ID" value="KAF9892532.1"/>
    <property type="molecule type" value="Genomic_DNA"/>
</dbReference>
<dbReference type="Proteomes" id="UP001194746">
    <property type="component" value="Unassembled WGS sequence"/>
</dbReference>
<keyword evidence="5" id="KW-0158">Chromosome</keyword>
<keyword evidence="12" id="KW-1185">Reference proteome</keyword>
<reference evidence="11" key="1">
    <citation type="journal article" date="2019" name="Beilstein J. Org. Chem.">
        <title>Nanangenines: drimane sesquiterpenoids as the dominant metabolite cohort of a novel Australian fungus, Aspergillus nanangensis.</title>
        <authorList>
            <person name="Lacey H.J."/>
            <person name="Gilchrist C.L.M."/>
            <person name="Crombie A."/>
            <person name="Kalaitzis J.A."/>
            <person name="Vuong D."/>
            <person name="Rutledge P.J."/>
            <person name="Turner P."/>
            <person name="Pitt J.I."/>
            <person name="Lacey E."/>
            <person name="Chooi Y.H."/>
            <person name="Piggott A.M."/>
        </authorList>
    </citation>
    <scope>NUCLEOTIDE SEQUENCE</scope>
    <source>
        <strain evidence="11">MST-FP2251</strain>
    </source>
</reference>
<dbReference type="SMART" id="SM00976">
    <property type="entry name" value="Telo_bind"/>
    <property type="match status" value="1"/>
</dbReference>
<dbReference type="PANTHER" id="PTHR14513">
    <property type="entry name" value="PROTECTION OF TELOMERES 1"/>
    <property type="match status" value="1"/>
</dbReference>
<evidence type="ECO:0000256" key="3">
    <source>
        <dbReference type="ARBA" id="ARBA00008442"/>
    </source>
</evidence>
<dbReference type="InterPro" id="IPR011564">
    <property type="entry name" value="Telomer_end-bd_POT1/Cdc13"/>
</dbReference>
<evidence type="ECO:0000256" key="4">
    <source>
        <dbReference type="ARBA" id="ARBA00015253"/>
    </source>
</evidence>
<evidence type="ECO:0000256" key="8">
    <source>
        <dbReference type="ARBA" id="ARBA00023242"/>
    </source>
</evidence>
<evidence type="ECO:0000256" key="1">
    <source>
        <dbReference type="ARBA" id="ARBA00004123"/>
    </source>
</evidence>
<feature type="compositionally biased region" description="Basic and acidic residues" evidence="9">
    <location>
        <begin position="368"/>
        <end position="379"/>
    </location>
</feature>
<evidence type="ECO:0000313" key="11">
    <source>
        <dbReference type="EMBL" id="KAF9892532.1"/>
    </source>
</evidence>
<evidence type="ECO:0000256" key="2">
    <source>
        <dbReference type="ARBA" id="ARBA00004574"/>
    </source>
</evidence>
<keyword evidence="8" id="KW-0539">Nucleus</keyword>
<dbReference type="InterPro" id="IPR028389">
    <property type="entry name" value="POT1"/>
</dbReference>
<evidence type="ECO:0000259" key="10">
    <source>
        <dbReference type="SMART" id="SM00976"/>
    </source>
</evidence>
<feature type="region of interest" description="Disordered" evidence="9">
    <location>
        <begin position="335"/>
        <end position="388"/>
    </location>
</feature>
<sequence>MAYSPPPTRFVDVPTALTSYGSVVSVTGVVVDVFRGVWKSQGSSSCITFTIKDADLNNGHTWDGLKIKYFKDDESKLPPVQHGDVILLRNIYVKRLQGKPVAVAAQNKNIPWAIFRHDLDPTSTTAPICGPDHFELSSLETRRSKALLELIAGTKKFRDESAMTIAPSASFTAHTPESGSGSRTSKKKFSLIRDARENTYVDLVCEVVKVDLFDSTKAQLYVTDYTANRKLYDRTPDDDDVGFGGDRFNYQRKKTWPGPVGQRSLPVLLWEPHASYARDLKESDFVRLSNVHMKLDRLHQQHLEAVVHTSRNNPYEVLIDLVDAGDDEQAGELLRRKEEYWKQNPRKRQPDDEEQQAPKSKKAKNKQRKQEQKKREEGQKPLVIKKTQPANKHVVAGNPSIDCLTIEDIMNNNSHNNESPDKIEYRLPFQNLCYRSTVRVVDFFPPNLEDFAVPESDECLTSGNKDNVVRWEWRFCLLIESASPPPAGQPKEQMKLYVAGPEAVYLLRLDASE</sequence>
<evidence type="ECO:0000256" key="5">
    <source>
        <dbReference type="ARBA" id="ARBA00022454"/>
    </source>
</evidence>
<dbReference type="FunFam" id="2.40.50.140:FF:000303">
    <property type="entry name" value="Protection of telomeres protein 1"/>
    <property type="match status" value="1"/>
</dbReference>
<dbReference type="GO" id="GO:0016233">
    <property type="term" value="P:telomere capping"/>
    <property type="evidence" value="ECO:0007669"/>
    <property type="project" value="TreeGrafter"/>
</dbReference>
<evidence type="ECO:0000256" key="9">
    <source>
        <dbReference type="SAM" id="MobiDB-lite"/>
    </source>
</evidence>
<gene>
    <name evidence="11" type="ORF">FE257_001641</name>
</gene>
<dbReference type="GO" id="GO:0010521">
    <property type="term" value="F:telomerase inhibitor activity"/>
    <property type="evidence" value="ECO:0007669"/>
    <property type="project" value="TreeGrafter"/>
</dbReference>
<dbReference type="Pfam" id="PF02765">
    <property type="entry name" value="POT1"/>
    <property type="match status" value="1"/>
</dbReference>
<dbReference type="InterPro" id="IPR032042">
    <property type="entry name" value="POT1PC"/>
</dbReference>
<protein>
    <recommendedName>
        <fullName evidence="4">Protection of telomeres protein 1</fullName>
    </recommendedName>
</protein>
<dbReference type="InterPro" id="IPR012340">
    <property type="entry name" value="NA-bd_OB-fold"/>
</dbReference>
<dbReference type="SUPFAM" id="SSF50249">
    <property type="entry name" value="Nucleic acid-binding proteins"/>
    <property type="match status" value="2"/>
</dbReference>
<proteinExistence type="inferred from homology"/>
<evidence type="ECO:0000256" key="6">
    <source>
        <dbReference type="ARBA" id="ARBA00022895"/>
    </source>
</evidence>
<dbReference type="AlphaFoldDB" id="A0AAD4CVL1"/>
<keyword evidence="7" id="KW-0238">DNA-binding</keyword>
<evidence type="ECO:0000313" key="12">
    <source>
        <dbReference type="Proteomes" id="UP001194746"/>
    </source>
</evidence>
<dbReference type="GO" id="GO:0098505">
    <property type="term" value="F:G-rich strand telomeric DNA binding"/>
    <property type="evidence" value="ECO:0007669"/>
    <property type="project" value="TreeGrafter"/>
</dbReference>
<dbReference type="PANTHER" id="PTHR14513:SF0">
    <property type="entry name" value="PROTECTION OF TELOMERES PROTEIN 1"/>
    <property type="match status" value="1"/>
</dbReference>
<organism evidence="11 12">
    <name type="scientific">Aspergillus nanangensis</name>
    <dbReference type="NCBI Taxonomy" id="2582783"/>
    <lineage>
        <taxon>Eukaryota</taxon>
        <taxon>Fungi</taxon>
        <taxon>Dikarya</taxon>
        <taxon>Ascomycota</taxon>
        <taxon>Pezizomycotina</taxon>
        <taxon>Eurotiomycetes</taxon>
        <taxon>Eurotiomycetidae</taxon>
        <taxon>Eurotiales</taxon>
        <taxon>Aspergillaceae</taxon>
        <taxon>Aspergillus</taxon>
        <taxon>Aspergillus subgen. Circumdati</taxon>
    </lineage>
</organism>
<reference evidence="11" key="2">
    <citation type="submission" date="2020-02" db="EMBL/GenBank/DDBJ databases">
        <authorList>
            <person name="Gilchrist C.L.M."/>
            <person name="Chooi Y.-H."/>
        </authorList>
    </citation>
    <scope>NUCLEOTIDE SEQUENCE</scope>
    <source>
        <strain evidence="11">MST-FP2251</strain>
    </source>
</reference>
<dbReference type="Gene3D" id="2.40.50.140">
    <property type="entry name" value="Nucleic acid-binding proteins"/>
    <property type="match status" value="2"/>
</dbReference>
<comment type="caution">
    <text evidence="11">The sequence shown here is derived from an EMBL/GenBank/DDBJ whole genome shotgun (WGS) entry which is preliminary data.</text>
</comment>
<dbReference type="Pfam" id="PF16686">
    <property type="entry name" value="POT1PC"/>
    <property type="match status" value="1"/>
</dbReference>
<keyword evidence="6" id="KW-0779">Telomere</keyword>